<dbReference type="EMBL" id="JABXXO010000003">
    <property type="protein sequence ID" value="KAF7782785.1"/>
    <property type="molecule type" value="Genomic_DNA"/>
</dbReference>
<accession>A0A8H7F8S7</accession>
<dbReference type="Proteomes" id="UP000629468">
    <property type="component" value="Unassembled WGS sequence"/>
</dbReference>
<dbReference type="AlphaFoldDB" id="A0A8H7F8S7"/>
<reference evidence="1 2" key="1">
    <citation type="journal article" name="Sci. Rep.">
        <title>Telomere-to-telomere assembled and centromere annotated genomes of the two main subspecies of the button mushroom Agaricus bisporus reveal especially polymorphic chromosome ends.</title>
        <authorList>
            <person name="Sonnenberg A.S.M."/>
            <person name="Sedaghat-Telgerd N."/>
            <person name="Lavrijssen B."/>
            <person name="Ohm R.A."/>
            <person name="Hendrickx P.M."/>
            <person name="Scholtmeijer K."/>
            <person name="Baars J.J.P."/>
            <person name="van Peer A."/>
        </authorList>
    </citation>
    <scope>NUCLEOTIDE SEQUENCE [LARGE SCALE GENOMIC DNA]</scope>
    <source>
        <strain evidence="1 2">H119_p4</strain>
    </source>
</reference>
<proteinExistence type="predicted"/>
<organism evidence="1 2">
    <name type="scientific">Agaricus bisporus var. burnettii</name>
    <dbReference type="NCBI Taxonomy" id="192524"/>
    <lineage>
        <taxon>Eukaryota</taxon>
        <taxon>Fungi</taxon>
        <taxon>Dikarya</taxon>
        <taxon>Basidiomycota</taxon>
        <taxon>Agaricomycotina</taxon>
        <taxon>Agaricomycetes</taxon>
        <taxon>Agaricomycetidae</taxon>
        <taxon>Agaricales</taxon>
        <taxon>Agaricineae</taxon>
        <taxon>Agaricaceae</taxon>
        <taxon>Agaricus</taxon>
    </lineage>
</organism>
<evidence type="ECO:0000313" key="2">
    <source>
        <dbReference type="Proteomes" id="UP000629468"/>
    </source>
</evidence>
<evidence type="ECO:0000313" key="1">
    <source>
        <dbReference type="EMBL" id="KAF7782785.1"/>
    </source>
</evidence>
<name>A0A8H7F8S7_AGABI</name>
<gene>
    <name evidence="1" type="ORF">Agabi119p4_2161</name>
</gene>
<sequence>MMNLLRLGSELSDIDAVVIRPQVQIFTSIFKLPLHLTPYSRPFRPHHDAIHRVLINAVQIIDGRYELNTNSLRPSLGEMNSLSCKWNKGIT</sequence>
<protein>
    <submittedName>
        <fullName evidence="1">Uncharacterized protein</fullName>
    </submittedName>
</protein>
<comment type="caution">
    <text evidence="1">The sequence shown here is derived from an EMBL/GenBank/DDBJ whole genome shotgun (WGS) entry which is preliminary data.</text>
</comment>